<dbReference type="PANTHER" id="PTHR31762">
    <property type="entry name" value="FAS-BINDING FACTOR-LIKE PROTEIN"/>
    <property type="match status" value="1"/>
</dbReference>
<dbReference type="PANTHER" id="PTHR31762:SF4">
    <property type="entry name" value="COILED-COIL DOMAIN-CONTAINING PROTEIN SCD2"/>
    <property type="match status" value="1"/>
</dbReference>
<comment type="caution">
    <text evidence="2">The sequence shown here is derived from an EMBL/GenBank/DDBJ whole genome shotgun (WGS) entry which is preliminary data.</text>
</comment>
<name>A0A426YB72_ENSVE</name>
<gene>
    <name evidence="2" type="ORF">B296_00052704</name>
</gene>
<proteinExistence type="predicted"/>
<dbReference type="AlphaFoldDB" id="A0A426YB72"/>
<dbReference type="InterPro" id="IPR040321">
    <property type="entry name" value="SCD2-like"/>
</dbReference>
<sequence length="187" mass="19188">MDRMRAGSPAYSRQGSGGSSGSGSSSPGMSPGHHRSASASGISGIRRTQNLAAKAANARLAQVMASQAAAEEEDDDLLPARAGSGFVGGVRFGLPRPVPNSNGGGGASLFGRSARSPSPAVIARLNTSARLGRNVMETATTNRSTSAGRSTLSVRTTPVVPQTRTTVRTPSPIPAIEPPVDRRRDKR</sequence>
<organism evidence="2 3">
    <name type="scientific">Ensete ventricosum</name>
    <name type="common">Abyssinian banana</name>
    <name type="synonym">Musa ensete</name>
    <dbReference type="NCBI Taxonomy" id="4639"/>
    <lineage>
        <taxon>Eukaryota</taxon>
        <taxon>Viridiplantae</taxon>
        <taxon>Streptophyta</taxon>
        <taxon>Embryophyta</taxon>
        <taxon>Tracheophyta</taxon>
        <taxon>Spermatophyta</taxon>
        <taxon>Magnoliopsida</taxon>
        <taxon>Liliopsida</taxon>
        <taxon>Zingiberales</taxon>
        <taxon>Musaceae</taxon>
        <taxon>Ensete</taxon>
    </lineage>
</organism>
<feature type="compositionally biased region" description="Low complexity" evidence="1">
    <location>
        <begin position="22"/>
        <end position="31"/>
    </location>
</feature>
<feature type="region of interest" description="Disordered" evidence="1">
    <location>
        <begin position="57"/>
        <end position="118"/>
    </location>
</feature>
<dbReference type="EMBL" id="AMZH03013619">
    <property type="protein sequence ID" value="RRT48957.1"/>
    <property type="molecule type" value="Genomic_DNA"/>
</dbReference>
<protein>
    <submittedName>
        <fullName evidence="2">Uncharacterized protein</fullName>
    </submittedName>
</protein>
<evidence type="ECO:0000256" key="1">
    <source>
        <dbReference type="SAM" id="MobiDB-lite"/>
    </source>
</evidence>
<feature type="region of interest" description="Disordered" evidence="1">
    <location>
        <begin position="1"/>
        <end position="45"/>
    </location>
</feature>
<reference evidence="2 3" key="1">
    <citation type="journal article" date="2014" name="Agronomy (Basel)">
        <title>A Draft Genome Sequence for Ensete ventricosum, the Drought-Tolerant Tree Against Hunger.</title>
        <authorList>
            <person name="Harrison J."/>
            <person name="Moore K.A."/>
            <person name="Paszkiewicz K."/>
            <person name="Jones T."/>
            <person name="Grant M."/>
            <person name="Ambacheew D."/>
            <person name="Muzemil S."/>
            <person name="Studholme D.J."/>
        </authorList>
    </citation>
    <scope>NUCLEOTIDE SEQUENCE [LARGE SCALE GENOMIC DNA]</scope>
</reference>
<dbReference type="GO" id="GO:0000911">
    <property type="term" value="P:cytokinesis by cell plate formation"/>
    <property type="evidence" value="ECO:0007669"/>
    <property type="project" value="InterPro"/>
</dbReference>
<feature type="compositionally biased region" description="Polar residues" evidence="1">
    <location>
        <begin position="140"/>
        <end position="153"/>
    </location>
</feature>
<feature type="compositionally biased region" description="Low complexity" evidence="1">
    <location>
        <begin position="154"/>
        <end position="170"/>
    </location>
</feature>
<dbReference type="Proteomes" id="UP000287651">
    <property type="component" value="Unassembled WGS sequence"/>
</dbReference>
<evidence type="ECO:0000313" key="2">
    <source>
        <dbReference type="EMBL" id="RRT48957.1"/>
    </source>
</evidence>
<feature type="region of interest" description="Disordered" evidence="1">
    <location>
        <begin position="140"/>
        <end position="187"/>
    </location>
</feature>
<accession>A0A426YB72</accession>
<evidence type="ECO:0000313" key="3">
    <source>
        <dbReference type="Proteomes" id="UP000287651"/>
    </source>
</evidence>